<dbReference type="Proteomes" id="UP000271974">
    <property type="component" value="Unassembled WGS sequence"/>
</dbReference>
<dbReference type="EMBL" id="RQTK01000045">
    <property type="protein sequence ID" value="RUS89899.1"/>
    <property type="molecule type" value="Genomic_DNA"/>
</dbReference>
<evidence type="ECO:0000313" key="2">
    <source>
        <dbReference type="EMBL" id="RUS89899.1"/>
    </source>
</evidence>
<organism evidence="2 3">
    <name type="scientific">Elysia chlorotica</name>
    <name type="common">Eastern emerald elysia</name>
    <name type="synonym">Sea slug</name>
    <dbReference type="NCBI Taxonomy" id="188477"/>
    <lineage>
        <taxon>Eukaryota</taxon>
        <taxon>Metazoa</taxon>
        <taxon>Spiralia</taxon>
        <taxon>Lophotrochozoa</taxon>
        <taxon>Mollusca</taxon>
        <taxon>Gastropoda</taxon>
        <taxon>Heterobranchia</taxon>
        <taxon>Euthyneura</taxon>
        <taxon>Panpulmonata</taxon>
        <taxon>Sacoglossa</taxon>
        <taxon>Placobranchoidea</taxon>
        <taxon>Plakobranchidae</taxon>
        <taxon>Elysia</taxon>
    </lineage>
</organism>
<dbReference type="InterPro" id="IPR043407">
    <property type="entry name" value="Nkap_D1"/>
</dbReference>
<name>A0A433U7X1_ELYCH</name>
<dbReference type="AlphaFoldDB" id="A0A433U7X1"/>
<comment type="caution">
    <text evidence="2">The sequence shown here is derived from an EMBL/GenBank/DDBJ whole genome shotgun (WGS) entry which is preliminary data.</text>
</comment>
<evidence type="ECO:0000313" key="3">
    <source>
        <dbReference type="Proteomes" id="UP000271974"/>
    </source>
</evidence>
<dbReference type="PANTHER" id="PTHR46940">
    <property type="entry name" value="NKAP DOMAIN-CONTAINING 1"/>
    <property type="match status" value="1"/>
</dbReference>
<sequence>CTHKGLIFKANLNRIQSRDLDLVKDLNCRFVSPSRPRDLLGLGGKSLLFSSGNSLPEDFSMGSQGLQVGPLPRRKGTGLELGAKSLLRNMIRHTDTHNRLLEEAEMWQMHRRMKEGSASPEDVHRRGKRRGSERFKEPKIENSFLYDDRRDMDCPSRSWYGHKRKAHMDEETVGCSSFKMDGDSGLSQSSSTYWQRQLLKAEENDTDRWGHAGFKELYPQDFDSDRSDHETEKEEGRKIKRVEKYKQKRDKDSKKKKKDKNRDGTKHKKRKKDKFADSNEIDDSRDKSSKKSKKRRVSDASIHKDGDKARRKKQKREVEDDESASKKKRKWECERFHARR</sequence>
<accession>A0A433U7X1</accession>
<proteinExistence type="predicted"/>
<protein>
    <submittedName>
        <fullName evidence="2">Uncharacterized protein</fullName>
    </submittedName>
</protein>
<dbReference type="Pfam" id="PF15692">
    <property type="entry name" value="NKAP"/>
    <property type="match status" value="1"/>
</dbReference>
<feature type="region of interest" description="Disordered" evidence="1">
    <location>
        <begin position="218"/>
        <end position="340"/>
    </location>
</feature>
<reference evidence="2 3" key="1">
    <citation type="submission" date="2019-01" db="EMBL/GenBank/DDBJ databases">
        <title>A draft genome assembly of the solar-powered sea slug Elysia chlorotica.</title>
        <authorList>
            <person name="Cai H."/>
            <person name="Li Q."/>
            <person name="Fang X."/>
            <person name="Li J."/>
            <person name="Curtis N.E."/>
            <person name="Altenburger A."/>
            <person name="Shibata T."/>
            <person name="Feng M."/>
            <person name="Maeda T."/>
            <person name="Schwartz J.A."/>
            <person name="Shigenobu S."/>
            <person name="Lundholm N."/>
            <person name="Nishiyama T."/>
            <person name="Yang H."/>
            <person name="Hasebe M."/>
            <person name="Li S."/>
            <person name="Pierce S.K."/>
            <person name="Wang J."/>
        </authorList>
    </citation>
    <scope>NUCLEOTIDE SEQUENCE [LARGE SCALE GENOMIC DNA]</scope>
    <source>
        <strain evidence="2">EC2010</strain>
        <tissue evidence="2">Whole organism of an adult</tissue>
    </source>
</reference>
<feature type="compositionally biased region" description="Basic residues" evidence="1">
    <location>
        <begin position="254"/>
        <end position="273"/>
    </location>
</feature>
<feature type="compositionally biased region" description="Basic and acidic residues" evidence="1">
    <location>
        <begin position="297"/>
        <end position="308"/>
    </location>
</feature>
<feature type="compositionally biased region" description="Basic and acidic residues" evidence="1">
    <location>
        <begin position="331"/>
        <end position="340"/>
    </location>
</feature>
<dbReference type="OrthoDB" id="10055694at2759"/>
<dbReference type="PANTHER" id="PTHR46940:SF1">
    <property type="entry name" value="NKAP DOMAIN CONTAINING 1"/>
    <property type="match status" value="1"/>
</dbReference>
<feature type="compositionally biased region" description="Basic and acidic residues" evidence="1">
    <location>
        <begin position="274"/>
        <end position="289"/>
    </location>
</feature>
<feature type="compositionally biased region" description="Basic and acidic residues" evidence="1">
    <location>
        <begin position="223"/>
        <end position="253"/>
    </location>
</feature>
<feature type="region of interest" description="Disordered" evidence="1">
    <location>
        <begin position="113"/>
        <end position="136"/>
    </location>
</feature>
<feature type="non-terminal residue" evidence="2">
    <location>
        <position position="1"/>
    </location>
</feature>
<gene>
    <name evidence="2" type="ORF">EGW08_002340</name>
</gene>
<keyword evidence="3" id="KW-1185">Reference proteome</keyword>
<evidence type="ECO:0000256" key="1">
    <source>
        <dbReference type="SAM" id="MobiDB-lite"/>
    </source>
</evidence>